<accession>A0A2U0SAG5</accession>
<keyword evidence="3" id="KW-1185">Reference proteome</keyword>
<comment type="caution">
    <text evidence="2">The sequence shown here is derived from an EMBL/GenBank/DDBJ whole genome shotgun (WGS) entry which is preliminary data.</text>
</comment>
<dbReference type="OrthoDB" id="7566952at2"/>
<evidence type="ECO:0000313" key="3">
    <source>
        <dbReference type="Proteomes" id="UP000245890"/>
    </source>
</evidence>
<dbReference type="RefSeq" id="WP_116467822.1">
    <property type="nucleotide sequence ID" value="NZ_QENQ01000001.1"/>
</dbReference>
<evidence type="ECO:0000256" key="1">
    <source>
        <dbReference type="SAM" id="MobiDB-lite"/>
    </source>
</evidence>
<name>A0A2U0SAG5_9SPHN</name>
<protein>
    <recommendedName>
        <fullName evidence="4">Flagellar FliJ protein</fullName>
    </recommendedName>
</protein>
<evidence type="ECO:0008006" key="4">
    <source>
        <dbReference type="Google" id="ProtNLM"/>
    </source>
</evidence>
<dbReference type="EMBL" id="QENQ01000001">
    <property type="protein sequence ID" value="PVX28372.1"/>
    <property type="molecule type" value="Genomic_DNA"/>
</dbReference>
<gene>
    <name evidence="2" type="ORF">DD559_02645</name>
</gene>
<sequence length="151" mass="16508">MPADTRAPVLARIAQVREQRLARALAEAREAADRARAGAVAAEAAMAAAARERSAARLLFQASPACPQTRLWMEQRVTEEIGAVARASDQRARHALAVDAQGAAGRALDQHRVRSESVATHHQSLRRAERRRAEERAEPEAGAFRFVRGWA</sequence>
<proteinExistence type="predicted"/>
<evidence type="ECO:0000313" key="2">
    <source>
        <dbReference type="EMBL" id="PVX28372.1"/>
    </source>
</evidence>
<feature type="region of interest" description="Disordered" evidence="1">
    <location>
        <begin position="113"/>
        <end position="138"/>
    </location>
</feature>
<dbReference type="Proteomes" id="UP000245890">
    <property type="component" value="Unassembled WGS sequence"/>
</dbReference>
<organism evidence="2 3">
    <name type="scientific">Sphingomonas pokkalii</name>
    <dbReference type="NCBI Taxonomy" id="2175090"/>
    <lineage>
        <taxon>Bacteria</taxon>
        <taxon>Pseudomonadati</taxon>
        <taxon>Pseudomonadota</taxon>
        <taxon>Alphaproteobacteria</taxon>
        <taxon>Sphingomonadales</taxon>
        <taxon>Sphingomonadaceae</taxon>
        <taxon>Sphingomonas</taxon>
    </lineage>
</organism>
<dbReference type="AlphaFoldDB" id="A0A2U0SAG5"/>
<reference evidence="2 3" key="1">
    <citation type="submission" date="2018-05" db="EMBL/GenBank/DDBJ databases">
        <title>Description of Sphingomonas pokkalii sp nov, isolated from the rhizosphere of saline tolerant pokkali rice and its draft genome analysis.</title>
        <authorList>
            <person name="Menon R."/>
            <person name="Kumari S."/>
            <person name="Rameshkumar N."/>
        </authorList>
    </citation>
    <scope>NUCLEOTIDE SEQUENCE [LARGE SCALE GENOMIC DNA]</scope>
    <source>
        <strain evidence="2 3">L3B27</strain>
    </source>
</reference>